<keyword evidence="15 19" id="KW-0131">Cell cycle</keyword>
<evidence type="ECO:0000256" key="8">
    <source>
        <dbReference type="ARBA" id="ARBA00022618"/>
    </source>
</evidence>
<organism evidence="21 22">
    <name type="scientific">Leptospira ryugenii</name>
    <dbReference type="NCBI Taxonomy" id="1917863"/>
    <lineage>
        <taxon>Bacteria</taxon>
        <taxon>Pseudomonadati</taxon>
        <taxon>Spirochaetota</taxon>
        <taxon>Spirochaetia</taxon>
        <taxon>Leptospirales</taxon>
        <taxon>Leptospiraceae</taxon>
        <taxon>Leptospira</taxon>
    </lineage>
</organism>
<keyword evidence="12 19" id="KW-0133">Cell shape</keyword>
<evidence type="ECO:0000256" key="2">
    <source>
        <dbReference type="ARBA" id="ARBA00003921"/>
    </source>
</evidence>
<dbReference type="RefSeq" id="WP_244594436.1">
    <property type="nucleotide sequence ID" value="NZ_BFBB01000008.1"/>
</dbReference>
<evidence type="ECO:0000256" key="14">
    <source>
        <dbReference type="ARBA" id="ARBA00023002"/>
    </source>
</evidence>
<proteinExistence type="inferred from homology"/>
<dbReference type="Gene3D" id="3.30.43.10">
    <property type="entry name" value="Uridine Diphospho-n-acetylenolpyruvylglucosamine Reductase, domain 2"/>
    <property type="match status" value="1"/>
</dbReference>
<evidence type="ECO:0000256" key="6">
    <source>
        <dbReference type="ARBA" id="ARBA00015188"/>
    </source>
</evidence>
<feature type="active site" evidence="19">
    <location>
        <position position="372"/>
    </location>
</feature>
<comment type="catalytic activity">
    <reaction evidence="18 19">
        <text>UDP-N-acetyl-alpha-D-muramate + NADP(+) = UDP-N-acetyl-3-O-(1-carboxyvinyl)-alpha-D-glucosamine + NADPH + H(+)</text>
        <dbReference type="Rhea" id="RHEA:12248"/>
        <dbReference type="ChEBI" id="CHEBI:15378"/>
        <dbReference type="ChEBI" id="CHEBI:57783"/>
        <dbReference type="ChEBI" id="CHEBI:58349"/>
        <dbReference type="ChEBI" id="CHEBI:68483"/>
        <dbReference type="ChEBI" id="CHEBI:70757"/>
        <dbReference type="EC" id="1.3.1.98"/>
    </reaction>
</comment>
<dbReference type="InterPro" id="IPR036318">
    <property type="entry name" value="FAD-bd_PCMH-like_sf"/>
</dbReference>
<dbReference type="UniPathway" id="UPA00219"/>
<protein>
    <recommendedName>
        <fullName evidence="6 19">UDP-N-acetylenolpyruvoylglucosamine reductase</fullName>
        <ecNumber evidence="5 19">1.3.1.98</ecNumber>
    </recommendedName>
    <alternativeName>
        <fullName evidence="17 19">UDP-N-acetylmuramate dehydrogenase</fullName>
    </alternativeName>
</protein>
<dbReference type="GO" id="GO:0009252">
    <property type="term" value="P:peptidoglycan biosynthetic process"/>
    <property type="evidence" value="ECO:0007669"/>
    <property type="project" value="UniProtKB-UniRule"/>
</dbReference>
<dbReference type="Proteomes" id="UP000245133">
    <property type="component" value="Unassembled WGS sequence"/>
</dbReference>
<evidence type="ECO:0000256" key="4">
    <source>
        <dbReference type="ARBA" id="ARBA00004752"/>
    </source>
</evidence>
<dbReference type="GO" id="GO:0071949">
    <property type="term" value="F:FAD binding"/>
    <property type="evidence" value="ECO:0007669"/>
    <property type="project" value="InterPro"/>
</dbReference>
<dbReference type="SUPFAM" id="SSF56194">
    <property type="entry name" value="Uridine diphospho-N-Acetylenolpyruvylglucosamine reductase, MurB, C-terminal domain"/>
    <property type="match status" value="1"/>
</dbReference>
<evidence type="ECO:0000256" key="12">
    <source>
        <dbReference type="ARBA" id="ARBA00022960"/>
    </source>
</evidence>
<dbReference type="GO" id="GO:0005829">
    <property type="term" value="C:cytosol"/>
    <property type="evidence" value="ECO:0007669"/>
    <property type="project" value="TreeGrafter"/>
</dbReference>
<dbReference type="HAMAP" id="MF_00037">
    <property type="entry name" value="MurB"/>
    <property type="match status" value="1"/>
</dbReference>
<name>A0A2P2E3E1_9LEPT</name>
<feature type="domain" description="FAD-binding PCMH-type" evidence="20">
    <location>
        <begin position="39"/>
        <end position="210"/>
    </location>
</feature>
<evidence type="ECO:0000256" key="5">
    <source>
        <dbReference type="ARBA" id="ARBA00012518"/>
    </source>
</evidence>
<evidence type="ECO:0000256" key="1">
    <source>
        <dbReference type="ARBA" id="ARBA00001974"/>
    </source>
</evidence>
<dbReference type="GO" id="GO:0051301">
    <property type="term" value="P:cell division"/>
    <property type="evidence" value="ECO:0007669"/>
    <property type="project" value="UniProtKB-KW"/>
</dbReference>
<dbReference type="InterPro" id="IPR016167">
    <property type="entry name" value="FAD-bd_PCMH_sub1"/>
</dbReference>
<evidence type="ECO:0000313" key="22">
    <source>
        <dbReference type="Proteomes" id="UP000245133"/>
    </source>
</evidence>
<dbReference type="Gene3D" id="3.90.78.10">
    <property type="entry name" value="UDP-N-acetylenolpyruvoylglucosamine reductase, C-terminal domain"/>
    <property type="match status" value="1"/>
</dbReference>
<dbReference type="InterPro" id="IPR016169">
    <property type="entry name" value="FAD-bd_PCMH_sub2"/>
</dbReference>
<dbReference type="InterPro" id="IPR011601">
    <property type="entry name" value="MurB_C"/>
</dbReference>
<keyword evidence="9 19" id="KW-0285">Flavoprotein</keyword>
<dbReference type="Pfam" id="PF02873">
    <property type="entry name" value="MurB_C"/>
    <property type="match status" value="1"/>
</dbReference>
<keyword evidence="11 19" id="KW-0521">NADP</keyword>
<keyword evidence="22" id="KW-1185">Reference proteome</keyword>
<dbReference type="GO" id="GO:0071555">
    <property type="term" value="P:cell wall organization"/>
    <property type="evidence" value="ECO:0007669"/>
    <property type="project" value="UniProtKB-KW"/>
</dbReference>
<comment type="cofactor">
    <cofactor evidence="1 19">
        <name>FAD</name>
        <dbReference type="ChEBI" id="CHEBI:57692"/>
    </cofactor>
</comment>
<evidence type="ECO:0000256" key="18">
    <source>
        <dbReference type="ARBA" id="ARBA00048914"/>
    </source>
</evidence>
<dbReference type="AlphaFoldDB" id="A0A2P2E3E1"/>
<dbReference type="GO" id="GO:0008360">
    <property type="term" value="P:regulation of cell shape"/>
    <property type="evidence" value="ECO:0007669"/>
    <property type="project" value="UniProtKB-KW"/>
</dbReference>
<dbReference type="EC" id="1.3.1.98" evidence="5 19"/>
<keyword evidence="16 19" id="KW-0961">Cell wall biogenesis/degradation</keyword>
<reference evidence="21 22" key="1">
    <citation type="submission" date="2018-02" db="EMBL/GenBank/DDBJ databases">
        <title>Novel Leptospira species isolated from soil and water in Japan.</title>
        <authorList>
            <person name="Nakao R."/>
            <person name="Masuzawa T."/>
        </authorList>
    </citation>
    <scope>NUCLEOTIDE SEQUENCE [LARGE SCALE GENOMIC DNA]</scope>
    <source>
        <strain evidence="21 22">YH101</strain>
    </source>
</reference>
<feature type="active site" description="Proton donor" evidence="19">
    <location>
        <position position="271"/>
    </location>
</feature>
<evidence type="ECO:0000256" key="17">
    <source>
        <dbReference type="ARBA" id="ARBA00031026"/>
    </source>
</evidence>
<dbReference type="PROSITE" id="PS51387">
    <property type="entry name" value="FAD_PCMH"/>
    <property type="match status" value="1"/>
</dbReference>
<accession>A0A2P2E3E1</accession>
<comment type="similarity">
    <text evidence="19">Belongs to the MurB family.</text>
</comment>
<keyword evidence="8 19" id="KW-0132">Cell division</keyword>
<dbReference type="Gene3D" id="3.30.465.10">
    <property type="match status" value="1"/>
</dbReference>
<dbReference type="InterPro" id="IPR003170">
    <property type="entry name" value="MurB"/>
</dbReference>
<keyword evidence="7 19" id="KW-0963">Cytoplasm</keyword>
<evidence type="ECO:0000259" key="20">
    <source>
        <dbReference type="PROSITE" id="PS51387"/>
    </source>
</evidence>
<dbReference type="EMBL" id="BFBB01000008">
    <property type="protein sequence ID" value="GBF51425.1"/>
    <property type="molecule type" value="Genomic_DNA"/>
</dbReference>
<evidence type="ECO:0000256" key="13">
    <source>
        <dbReference type="ARBA" id="ARBA00022984"/>
    </source>
</evidence>
<evidence type="ECO:0000256" key="10">
    <source>
        <dbReference type="ARBA" id="ARBA00022827"/>
    </source>
</evidence>
<evidence type="ECO:0000256" key="7">
    <source>
        <dbReference type="ARBA" id="ARBA00022490"/>
    </source>
</evidence>
<evidence type="ECO:0000256" key="3">
    <source>
        <dbReference type="ARBA" id="ARBA00004496"/>
    </source>
</evidence>
<comment type="pathway">
    <text evidence="4 19">Cell wall biogenesis; peptidoglycan biosynthesis.</text>
</comment>
<sequence>MVLVFISSKIFTYETNKTILLESVPIQENIPLFPFTTLKLGGSARYFLSCKTQSDVHIGLDFAKEKGIPFWILGGGSNTIIPDDGYQGLIIKIDTKGIQERELGDFVQISVEAGMSWDQFVEQTIKQGLTGIECLSGIPGTVGASPIQNIGAYGQEVSNTIESVTALGPDRKIYEFSREECGFSYRNSAFKSGAFQKFIVLSVHFLLSKVEPICVKYPEVENAWSARKKERPVTQSRLEDLEEFRNLILSLRKAKSMVLDPSDPNTMSVGSYFTNPILSPESLERLMNRFQELNLNPPNLFKDADGYTKISAAWLLEQSGITKGLSYKSVGVSTKHCLALVNRGGTTRELLELEEIVRMQVQTKFGIRLEREPVLLKS</sequence>
<keyword evidence="10 19" id="KW-0274">FAD</keyword>
<comment type="subcellular location">
    <subcellularLocation>
        <location evidence="3 19">Cytoplasm</location>
    </subcellularLocation>
</comment>
<dbReference type="InterPro" id="IPR006094">
    <property type="entry name" value="Oxid_FAD_bind_N"/>
</dbReference>
<dbReference type="GO" id="GO:0008762">
    <property type="term" value="F:UDP-N-acetylmuramate dehydrogenase activity"/>
    <property type="evidence" value="ECO:0007669"/>
    <property type="project" value="UniProtKB-UniRule"/>
</dbReference>
<evidence type="ECO:0000313" key="21">
    <source>
        <dbReference type="EMBL" id="GBF51425.1"/>
    </source>
</evidence>
<keyword evidence="13 19" id="KW-0573">Peptidoglycan synthesis</keyword>
<evidence type="ECO:0000256" key="19">
    <source>
        <dbReference type="HAMAP-Rule" id="MF_00037"/>
    </source>
</evidence>
<evidence type="ECO:0000256" key="16">
    <source>
        <dbReference type="ARBA" id="ARBA00023316"/>
    </source>
</evidence>
<dbReference type="InterPro" id="IPR016166">
    <property type="entry name" value="FAD-bd_PCMH"/>
</dbReference>
<dbReference type="PANTHER" id="PTHR21071:SF4">
    <property type="entry name" value="UDP-N-ACETYLENOLPYRUVOYLGLUCOSAMINE REDUCTASE"/>
    <property type="match status" value="1"/>
</dbReference>
<dbReference type="Pfam" id="PF01565">
    <property type="entry name" value="FAD_binding_4"/>
    <property type="match status" value="1"/>
</dbReference>
<comment type="caution">
    <text evidence="21">The sequence shown here is derived from an EMBL/GenBank/DDBJ whole genome shotgun (WGS) entry which is preliminary data.</text>
</comment>
<feature type="active site" evidence="19">
    <location>
        <position position="186"/>
    </location>
</feature>
<dbReference type="NCBIfam" id="NF010478">
    <property type="entry name" value="PRK13903.1"/>
    <property type="match status" value="1"/>
</dbReference>
<dbReference type="PANTHER" id="PTHR21071">
    <property type="entry name" value="UDP-N-ACETYLENOLPYRUVOYLGLUCOSAMINE REDUCTASE"/>
    <property type="match status" value="1"/>
</dbReference>
<dbReference type="NCBIfam" id="TIGR00179">
    <property type="entry name" value="murB"/>
    <property type="match status" value="1"/>
</dbReference>
<evidence type="ECO:0000256" key="9">
    <source>
        <dbReference type="ARBA" id="ARBA00022630"/>
    </source>
</evidence>
<evidence type="ECO:0000256" key="11">
    <source>
        <dbReference type="ARBA" id="ARBA00022857"/>
    </source>
</evidence>
<dbReference type="InterPro" id="IPR036635">
    <property type="entry name" value="MurB_C_sf"/>
</dbReference>
<comment type="function">
    <text evidence="2 19">Cell wall formation.</text>
</comment>
<dbReference type="SUPFAM" id="SSF56176">
    <property type="entry name" value="FAD-binding/transporter-associated domain-like"/>
    <property type="match status" value="1"/>
</dbReference>
<keyword evidence="14 19" id="KW-0560">Oxidoreductase</keyword>
<gene>
    <name evidence="19 21" type="primary">murB</name>
    <name evidence="21" type="ORF">LPTSP4_29610</name>
</gene>
<evidence type="ECO:0000256" key="15">
    <source>
        <dbReference type="ARBA" id="ARBA00023306"/>
    </source>
</evidence>